<dbReference type="OMA" id="IVWHIGR"/>
<dbReference type="InParanoid" id="G8YJ57"/>
<proteinExistence type="inferred from homology"/>
<comment type="function">
    <text evidence="7">Controls S-phase checkpoint as well as G1 and G2 DNA damage checkpoints. Phosphorylates proteins on serine, threonine, and tyrosine. Prevents entry into anaphase and mitotic exit after DNA damage via regulation of the Polo kinase CDC5.</text>
</comment>
<evidence type="ECO:0000256" key="8">
    <source>
        <dbReference type="PROSITE-ProRule" id="PRU10141"/>
    </source>
</evidence>
<dbReference type="InterPro" id="IPR017441">
    <property type="entry name" value="Protein_kinase_ATP_BS"/>
</dbReference>
<evidence type="ECO:0000259" key="10">
    <source>
        <dbReference type="PROSITE" id="PS50006"/>
    </source>
</evidence>
<dbReference type="PROSITE" id="PS50006">
    <property type="entry name" value="FHA_DOMAIN"/>
    <property type="match status" value="2"/>
</dbReference>
<keyword evidence="7" id="KW-0131">Cell cycle</keyword>
<feature type="compositionally biased region" description="Low complexity" evidence="9">
    <location>
        <begin position="471"/>
        <end position="481"/>
    </location>
</feature>
<dbReference type="STRING" id="559304.G8YJ57"/>
<dbReference type="PIRSF" id="PIRSF000661">
    <property type="entry name" value="Ser/Thr_PK_RAD53"/>
    <property type="match status" value="1"/>
</dbReference>
<dbReference type="InterPro" id="IPR000253">
    <property type="entry name" value="FHA_dom"/>
</dbReference>
<dbReference type="OrthoDB" id="10252171at2759"/>
<accession>G8YJ57</accession>
<feature type="compositionally biased region" description="Basic and acidic residues" evidence="9">
    <location>
        <begin position="485"/>
        <end position="515"/>
    </location>
</feature>
<organism evidence="12 14">
    <name type="scientific">Pichia sorbitophila (strain ATCC MYA-4447 / BCRC 22081 / CBS 7064 / NBRC 10061 / NRRL Y-12695)</name>
    <name type="common">Hybrid yeast</name>
    <dbReference type="NCBI Taxonomy" id="559304"/>
    <lineage>
        <taxon>Eukaryota</taxon>
        <taxon>Fungi</taxon>
        <taxon>Dikarya</taxon>
        <taxon>Ascomycota</taxon>
        <taxon>Saccharomycotina</taxon>
        <taxon>Pichiomycetes</taxon>
        <taxon>Debaryomycetaceae</taxon>
        <taxon>Millerozyma</taxon>
    </lineage>
</organism>
<dbReference type="SUPFAM" id="SSF56112">
    <property type="entry name" value="Protein kinase-like (PK-like)"/>
    <property type="match status" value="1"/>
</dbReference>
<evidence type="ECO:0000256" key="7">
    <source>
        <dbReference type="PIRNR" id="PIRNR000661"/>
    </source>
</evidence>
<keyword evidence="7" id="KW-0227">DNA damage</keyword>
<comment type="subcellular location">
    <subcellularLocation>
        <location evidence="7">Nucleus</location>
    </subcellularLocation>
</comment>
<keyword evidence="7" id="KW-0829">Tyrosine-protein kinase</keyword>
<evidence type="ECO:0000313" key="14">
    <source>
        <dbReference type="Proteomes" id="UP000005222"/>
    </source>
</evidence>
<dbReference type="InterPro" id="IPR011009">
    <property type="entry name" value="Kinase-like_dom_sf"/>
</dbReference>
<dbReference type="GO" id="GO:0009202">
    <property type="term" value="P:deoxyribonucleoside triphosphate biosynthetic process"/>
    <property type="evidence" value="ECO:0007669"/>
    <property type="project" value="InterPro"/>
</dbReference>
<dbReference type="FunCoup" id="G8YJ57">
    <property type="interactions" value="736"/>
</dbReference>
<dbReference type="EMBL" id="FO082052">
    <property type="protein sequence ID" value="CCE81117.1"/>
    <property type="molecule type" value="Genomic_DNA"/>
</dbReference>
<dbReference type="Gene3D" id="1.10.510.10">
    <property type="entry name" value="Transferase(Phosphotransferase) domain 1"/>
    <property type="match status" value="1"/>
</dbReference>
<dbReference type="SMART" id="SM00220">
    <property type="entry name" value="S_TKc"/>
    <property type="match status" value="1"/>
</dbReference>
<dbReference type="GO" id="GO:0003688">
    <property type="term" value="F:DNA replication origin binding"/>
    <property type="evidence" value="ECO:0007669"/>
    <property type="project" value="InterPro"/>
</dbReference>
<dbReference type="Pfam" id="PF00069">
    <property type="entry name" value="Pkinase"/>
    <property type="match status" value="1"/>
</dbReference>
<evidence type="ECO:0000313" key="13">
    <source>
        <dbReference type="EMBL" id="CCE81117.1"/>
    </source>
</evidence>
<feature type="region of interest" description="Disordered" evidence="9">
    <location>
        <begin position="1"/>
        <end position="24"/>
    </location>
</feature>
<dbReference type="EMBL" id="FO082053">
    <property type="protein sequence ID" value="CCE80352.1"/>
    <property type="molecule type" value="Genomic_DNA"/>
</dbReference>
<dbReference type="EC" id="2.7.12.1" evidence="7"/>
<keyword evidence="3 7" id="KW-0808">Transferase</keyword>
<feature type="region of interest" description="Disordered" evidence="9">
    <location>
        <begin position="744"/>
        <end position="771"/>
    </location>
</feature>
<protein>
    <recommendedName>
        <fullName evidence="7">Serine/threonine-protein kinase RAD53</fullName>
        <ecNumber evidence="7">2.7.12.1</ecNumber>
    </recommendedName>
</protein>
<keyword evidence="5 7" id="KW-0418">Kinase</keyword>
<dbReference type="SUPFAM" id="SSF49879">
    <property type="entry name" value="SMAD/FHA domain"/>
    <property type="match status" value="2"/>
</dbReference>
<comment type="catalytic activity">
    <reaction evidence="7">
        <text>L-threonyl-[protein] + ATP = O-phospho-L-threonyl-[protein] + ADP + H(+)</text>
        <dbReference type="Rhea" id="RHEA:46608"/>
        <dbReference type="Rhea" id="RHEA-COMP:11060"/>
        <dbReference type="Rhea" id="RHEA-COMP:11605"/>
        <dbReference type="ChEBI" id="CHEBI:15378"/>
        <dbReference type="ChEBI" id="CHEBI:30013"/>
        <dbReference type="ChEBI" id="CHEBI:30616"/>
        <dbReference type="ChEBI" id="CHEBI:61977"/>
        <dbReference type="ChEBI" id="CHEBI:456216"/>
        <dbReference type="EC" id="2.7.12.1"/>
    </reaction>
</comment>
<dbReference type="InterPro" id="IPR016256">
    <property type="entry name" value="Ser/Thr_kinase_Rad53"/>
</dbReference>
<dbReference type="InterPro" id="IPR008984">
    <property type="entry name" value="SMAD_FHA_dom_sf"/>
</dbReference>
<dbReference type="SMART" id="SM00240">
    <property type="entry name" value="FHA"/>
    <property type="match status" value="2"/>
</dbReference>
<comment type="similarity">
    <text evidence="1 7">Belongs to the protein kinase superfamily. CAMK Ser/Thr protein kinase family. CHEK2 subfamily.</text>
</comment>
<evidence type="ECO:0000256" key="3">
    <source>
        <dbReference type="ARBA" id="ARBA00022679"/>
    </source>
</evidence>
<dbReference type="PANTHER" id="PTHR24347">
    <property type="entry name" value="SERINE/THREONINE-PROTEIN KINASE"/>
    <property type="match status" value="1"/>
</dbReference>
<evidence type="ECO:0000313" key="12">
    <source>
        <dbReference type="EMBL" id="CCE80352.1"/>
    </source>
</evidence>
<feature type="compositionally biased region" description="Basic and acidic residues" evidence="9">
    <location>
        <begin position="443"/>
        <end position="457"/>
    </location>
</feature>
<sequence>MEYTQPTQTQPTQQSPATQESKDRDDSYICRFICTTGQYSQFDLKRDRNYWTFGRNSDCTFVLQSSTRLSNRHFRLWFNVQDKTLWIQDTSTNGTYMNGSRLVKGSNYMLNQGDEISVGNGVPKDIVKFILLFHDDFNPSKFATANTNEQGIFKDFVVKNEIIGQGAFATVKKAIERSSGKSYAVKVINRRKALSSGEAMAGVNRELSILRQLDHPNIVHLKSFYEDAENYYLVMEYVPGGDLMDFVAANGAISEDATQVITRQILEGINYVHRLGISHRDLKPDNILIMQDDPILIKITDFGLAKLSDNVTFMKTFCGTLAYVAPEIISGKQEREDRNNYSSLVDIWSLGCLVYVLLTSHLPFNGKTQAQMFAKIKNAEYHESPLNAYNVSEDAKDFLNCCLKVDPRQRITAEQALNHKWLIESNNNREELSLSQSQSQQVRRIESDMVRPLEKNNFKVPKRVVLPSQPPSQNQPSQSQNGRKVKNDSKENSGEEENKYIPENEKVVSKSKDRSLVPTEKQNTRSKRPNDGERDSLKKIKLDPAVEKHKTPADTFITLIPLVGSMSKQPVFVRQGINPYAIGRNETCDTLINDDRISKVHCIIQKKRHPVLATSIFESPAHCHDDLWLLDFSTNSCYVNGVLLGKNRKAQIFNNDIIEFFKDGKSNESMSFQIEIKDPTGLFNSGERISDHKLVNVLKMEDADIKLKPVPVNENIEDVGSRNIIGQGGNFNSQLRQQRKIFSQHTQQSSQTTKRASLQVGQLRPTNSWLS</sequence>
<feature type="region of interest" description="Disordered" evidence="9">
    <location>
        <begin position="429"/>
        <end position="542"/>
    </location>
</feature>
<dbReference type="GO" id="GO:0004712">
    <property type="term" value="F:protein serine/threonine/tyrosine kinase activity"/>
    <property type="evidence" value="ECO:0007669"/>
    <property type="project" value="UniProtKB-EC"/>
</dbReference>
<reference evidence="14" key="2">
    <citation type="journal article" date="2012" name="G3 (Bethesda)">
        <title>Pichia sorbitophila, an interspecies yeast hybrid reveals early steps of genome resolution following polyploidization.</title>
        <authorList>
            <person name="Leh Louis V."/>
            <person name="Despons L."/>
            <person name="Friedrich A."/>
            <person name="Martin T."/>
            <person name="Durrens P."/>
            <person name="Casaregola S."/>
            <person name="Neuveglise C."/>
            <person name="Fairhead C."/>
            <person name="Marck C."/>
            <person name="Cruz J.A."/>
            <person name="Straub M.L."/>
            <person name="Kugler V."/>
            <person name="Sacerdot C."/>
            <person name="Uzunov Z."/>
            <person name="Thierry A."/>
            <person name="Weiss S."/>
            <person name="Bleykasten C."/>
            <person name="De Montigny J."/>
            <person name="Jacques N."/>
            <person name="Jung P."/>
            <person name="Lemaire M."/>
            <person name="Mallet S."/>
            <person name="Morel G."/>
            <person name="Richard G.F."/>
            <person name="Sarkar A."/>
            <person name="Savel G."/>
            <person name="Schacherer J."/>
            <person name="Seret M.L."/>
            <person name="Talla E."/>
            <person name="Samson G."/>
            <person name="Jubin C."/>
            <person name="Poulain J."/>
            <person name="Vacherie B."/>
            <person name="Barbe V."/>
            <person name="Pelletier E."/>
            <person name="Sherman D.J."/>
            <person name="Westhof E."/>
            <person name="Weissenbach J."/>
            <person name="Baret P.V."/>
            <person name="Wincker P."/>
            <person name="Gaillardin C."/>
            <person name="Dujon B."/>
            <person name="Souciet J.L."/>
        </authorList>
    </citation>
    <scope>NUCLEOTIDE SEQUENCE [LARGE SCALE GENOMIC DNA]</scope>
    <source>
        <strain evidence="14">ATCC MYA-4447 / BCRC 22081 / CBS 7064 / NBRC 10061 / NRRL Y-12695</strain>
    </source>
</reference>
<dbReference type="HOGENOM" id="CLU_379543_0_0_1"/>
<dbReference type="Proteomes" id="UP000005222">
    <property type="component" value="Chromosome G"/>
</dbReference>
<keyword evidence="4 7" id="KW-0547">Nucleotide-binding</keyword>
<dbReference type="GO" id="GO:0006270">
    <property type="term" value="P:DNA replication initiation"/>
    <property type="evidence" value="ECO:0007669"/>
    <property type="project" value="InterPro"/>
</dbReference>
<dbReference type="GO" id="GO:0005634">
    <property type="term" value="C:nucleus"/>
    <property type="evidence" value="ECO:0007669"/>
    <property type="project" value="UniProtKB-SubCell"/>
</dbReference>
<dbReference type="InterPro" id="IPR000719">
    <property type="entry name" value="Prot_kinase_dom"/>
</dbReference>
<dbReference type="GO" id="GO:0030447">
    <property type="term" value="P:filamentous growth"/>
    <property type="evidence" value="ECO:0007669"/>
    <property type="project" value="UniProtKB-ARBA"/>
</dbReference>
<evidence type="ECO:0000259" key="11">
    <source>
        <dbReference type="PROSITE" id="PS50011"/>
    </source>
</evidence>
<evidence type="ECO:0000256" key="6">
    <source>
        <dbReference type="ARBA" id="ARBA00022840"/>
    </source>
</evidence>
<dbReference type="FunFam" id="3.30.200.20:FF:000315">
    <property type="entry name" value="Calcium-dependent protein kinase 3"/>
    <property type="match status" value="1"/>
</dbReference>
<evidence type="ECO:0000256" key="1">
    <source>
        <dbReference type="ARBA" id="ARBA00005575"/>
    </source>
</evidence>
<feature type="binding site" evidence="8">
    <location>
        <position position="186"/>
    </location>
    <ligand>
        <name>ATP</name>
        <dbReference type="ChEBI" id="CHEBI:30616"/>
    </ligand>
</feature>
<dbReference type="Gene3D" id="2.60.200.20">
    <property type="match status" value="2"/>
</dbReference>
<reference evidence="12" key="1">
    <citation type="submission" date="2011-10" db="EMBL/GenBank/DDBJ databases">
        <authorList>
            <person name="Genoscope - CEA"/>
        </authorList>
    </citation>
    <scope>NUCLEOTIDE SEQUENCE</scope>
</reference>
<keyword evidence="7" id="KW-0539">Nucleus</keyword>
<dbReference type="PROSITE" id="PS00108">
    <property type="entry name" value="PROTEIN_KINASE_ST"/>
    <property type="match status" value="1"/>
</dbReference>
<dbReference type="AlphaFoldDB" id="G8YJ57"/>
<dbReference type="FunFam" id="1.10.510.10:FF:000651">
    <property type="entry name" value="Serine/threonine-protein kinase RAD53"/>
    <property type="match status" value="1"/>
</dbReference>
<evidence type="ECO:0000256" key="2">
    <source>
        <dbReference type="ARBA" id="ARBA00022527"/>
    </source>
</evidence>
<dbReference type="GO" id="GO:0005524">
    <property type="term" value="F:ATP binding"/>
    <property type="evidence" value="ECO:0007669"/>
    <property type="project" value="UniProtKB-UniRule"/>
</dbReference>
<feature type="compositionally biased region" description="Low complexity" evidence="9">
    <location>
        <begin position="1"/>
        <end position="19"/>
    </location>
</feature>
<evidence type="ECO:0000256" key="9">
    <source>
        <dbReference type="SAM" id="MobiDB-lite"/>
    </source>
</evidence>
<feature type="domain" description="FHA" evidence="10">
    <location>
        <begin position="580"/>
        <end position="644"/>
    </location>
</feature>
<dbReference type="GO" id="GO:0006281">
    <property type="term" value="P:DNA repair"/>
    <property type="evidence" value="ECO:0007669"/>
    <property type="project" value="InterPro"/>
</dbReference>
<dbReference type="PROSITE" id="PS50011">
    <property type="entry name" value="PROTEIN_KINASE_DOM"/>
    <property type="match status" value="1"/>
</dbReference>
<feature type="compositionally biased region" description="Basic and acidic residues" evidence="9">
    <location>
        <begin position="528"/>
        <end position="542"/>
    </location>
</feature>
<dbReference type="GO" id="GO:0004713">
    <property type="term" value="F:protein tyrosine kinase activity"/>
    <property type="evidence" value="ECO:0007669"/>
    <property type="project" value="UniProtKB-KW"/>
</dbReference>
<dbReference type="PROSITE" id="PS00107">
    <property type="entry name" value="PROTEIN_KINASE_ATP"/>
    <property type="match status" value="1"/>
</dbReference>
<keyword evidence="14" id="KW-1185">Reference proteome</keyword>
<dbReference type="GO" id="GO:0004674">
    <property type="term" value="F:protein serine/threonine kinase activity"/>
    <property type="evidence" value="ECO:0007669"/>
    <property type="project" value="UniProtKB-KW"/>
</dbReference>
<feature type="domain" description="Protein kinase" evidence="11">
    <location>
        <begin position="157"/>
        <end position="422"/>
    </location>
</feature>
<feature type="domain" description="FHA" evidence="10">
    <location>
        <begin position="51"/>
        <end position="102"/>
    </location>
</feature>
<keyword evidence="6 7" id="KW-0067">ATP-binding</keyword>
<evidence type="ECO:0000256" key="4">
    <source>
        <dbReference type="ARBA" id="ARBA00022741"/>
    </source>
</evidence>
<gene>
    <name evidence="12" type="primary">Piso0_003468</name>
    <name evidence="12" type="ORF">GNLVRS01_PISO0G12986g</name>
    <name evidence="13" type="ORF">GNLVRS01_PISO0H12987g</name>
</gene>
<dbReference type="Pfam" id="PF00498">
    <property type="entry name" value="FHA"/>
    <property type="match status" value="2"/>
</dbReference>
<feature type="compositionally biased region" description="Low complexity" evidence="9">
    <location>
        <begin position="744"/>
        <end position="753"/>
    </location>
</feature>
<dbReference type="eggNOG" id="KOG0615">
    <property type="taxonomic scope" value="Eukaryota"/>
</dbReference>
<dbReference type="GO" id="GO:0000077">
    <property type="term" value="P:DNA damage checkpoint signaling"/>
    <property type="evidence" value="ECO:0007669"/>
    <property type="project" value="InterPro"/>
</dbReference>
<dbReference type="Gene3D" id="3.30.200.20">
    <property type="entry name" value="Phosphorylase Kinase, domain 1"/>
    <property type="match status" value="1"/>
</dbReference>
<dbReference type="InterPro" id="IPR008271">
    <property type="entry name" value="Ser/Thr_kinase_AS"/>
</dbReference>
<name>G8YJ57_PICSO</name>
<feature type="compositionally biased region" description="Polar residues" evidence="9">
    <location>
        <begin position="754"/>
        <end position="771"/>
    </location>
</feature>
<evidence type="ECO:0000256" key="5">
    <source>
        <dbReference type="ARBA" id="ARBA00022777"/>
    </source>
</evidence>
<dbReference type="Proteomes" id="UP000005222">
    <property type="component" value="Chromosome H"/>
</dbReference>
<keyword evidence="2 7" id="KW-0723">Serine/threonine-protein kinase</keyword>